<dbReference type="Proteomes" id="UP000061457">
    <property type="component" value="Chromosome I"/>
</dbReference>
<keyword evidence="2" id="KW-1185">Reference proteome</keyword>
<dbReference type="KEGG" id="pphe:PP2015_2864"/>
<gene>
    <name evidence="1" type="ORF">PP2015_2864</name>
</gene>
<dbReference type="EMBL" id="CP013187">
    <property type="protein sequence ID" value="ALO43349.1"/>
    <property type="molecule type" value="Genomic_DNA"/>
</dbReference>
<dbReference type="RefSeq" id="WP_058031013.1">
    <property type="nucleotide sequence ID" value="NZ_CP013187.1"/>
</dbReference>
<dbReference type="OrthoDB" id="9796171at2"/>
<dbReference type="AlphaFoldDB" id="A0A0S2K5N2"/>
<dbReference type="STRING" id="161398.PP2015_2864"/>
<protein>
    <submittedName>
        <fullName evidence="1">Uncharacterized protein</fullName>
    </submittedName>
</protein>
<dbReference type="PATRIC" id="fig|161398.10.peg.2924"/>
<reference evidence="1 2" key="1">
    <citation type="submission" date="2015-11" db="EMBL/GenBank/DDBJ databases">
        <authorList>
            <person name="Zhang Y."/>
            <person name="Guo Z."/>
        </authorList>
    </citation>
    <scope>NUCLEOTIDE SEQUENCE [LARGE SCALE GENOMIC DNA]</scope>
    <source>
        <strain evidence="1 2">KCTC 12086</strain>
    </source>
</reference>
<sequence length="122" mass="13304">MTPASVLRNKILTSEIYSTLAFLDCCELVDVNSFSKLTLSPNNTSTASTNFNIHTHAKTAENALKLSGIHENKEAALNNHDAELYPNSIDLLLNSNIKNGAVLCYYFASGIAKLPNKFNLVS</sequence>
<evidence type="ECO:0000313" key="1">
    <source>
        <dbReference type="EMBL" id="ALO43349.1"/>
    </source>
</evidence>
<proteinExistence type="predicted"/>
<name>A0A0S2K5N2_9GAMM</name>
<evidence type="ECO:0000313" key="2">
    <source>
        <dbReference type="Proteomes" id="UP000061457"/>
    </source>
</evidence>
<accession>A0A0S2K5N2</accession>
<organism evidence="1 2">
    <name type="scientific">Pseudoalteromonas phenolica</name>
    <dbReference type="NCBI Taxonomy" id="161398"/>
    <lineage>
        <taxon>Bacteria</taxon>
        <taxon>Pseudomonadati</taxon>
        <taxon>Pseudomonadota</taxon>
        <taxon>Gammaproteobacteria</taxon>
        <taxon>Alteromonadales</taxon>
        <taxon>Pseudoalteromonadaceae</taxon>
        <taxon>Pseudoalteromonas</taxon>
    </lineage>
</organism>